<dbReference type="EMBL" id="CP113520">
    <property type="protein sequence ID" value="WAJ28402.1"/>
    <property type="molecule type" value="Genomic_DNA"/>
</dbReference>
<dbReference type="Proteomes" id="UP001163223">
    <property type="component" value="Chromosome"/>
</dbReference>
<proteinExistence type="predicted"/>
<keyword evidence="2" id="KW-1185">Reference proteome</keyword>
<sequence length="244" mass="27597">MSRSILPDGLSEIEQEIPVVMEMIARTARWVHPAVFRELPVWRPDTARKLPLLMADWVTPATTLKGEQKVEGNVAAQASLMSALGIARPFPRNWTTCHLWGYDDDRFVGSSDIVRDRRFFSCVANMVLLPTPLKGFTDAVPTIKRHLRVCAFHLYGWACEHPLVEREAAAVRGGEIPEGYPEGWPTSKRRILPPGTGPCSEYILDKAAKRKREIAALLGNVHFANYPREAVREVLDFWKVNLNR</sequence>
<evidence type="ECO:0000313" key="1">
    <source>
        <dbReference type="EMBL" id="WAJ28402.1"/>
    </source>
</evidence>
<evidence type="ECO:0000313" key="2">
    <source>
        <dbReference type="Proteomes" id="UP001163223"/>
    </source>
</evidence>
<name>A0ACD4NNT5_9HYPH</name>
<organism evidence="1 2">
    <name type="scientific">Antarcticirhabdus aurantiaca</name>
    <dbReference type="NCBI Taxonomy" id="2606717"/>
    <lineage>
        <taxon>Bacteria</taxon>
        <taxon>Pseudomonadati</taxon>
        <taxon>Pseudomonadota</taxon>
        <taxon>Alphaproteobacteria</taxon>
        <taxon>Hyphomicrobiales</taxon>
        <taxon>Aurantimonadaceae</taxon>
        <taxon>Antarcticirhabdus</taxon>
    </lineage>
</organism>
<reference evidence="1" key="1">
    <citation type="submission" date="2022-11" db="EMBL/GenBank/DDBJ databases">
        <title>beta-Carotene-producing bacterium, Jeongeuplla avenae sp. nov., alleviates the salt stress of Arabidopsis seedlings.</title>
        <authorList>
            <person name="Jiang L."/>
            <person name="Lee J."/>
        </authorList>
    </citation>
    <scope>NUCLEOTIDE SEQUENCE</scope>
    <source>
        <strain evidence="1">DY_R2A_6</strain>
    </source>
</reference>
<accession>A0ACD4NNT5</accession>
<protein>
    <submittedName>
        <fullName evidence="1">Uncharacterized protein</fullName>
    </submittedName>
</protein>
<gene>
    <name evidence="1" type="ORF">OXU80_26930</name>
</gene>